<evidence type="ECO:0000313" key="1">
    <source>
        <dbReference type="EMBL" id="KHJ99204.1"/>
    </source>
</evidence>
<sequence>MRLFHMLCDALLRFWFFIFDRLILYPALCYLSPVLGIQFLNLGYWPTDDSTKEEAQMKQIVEQCSSETDPDRPHYYLYERALLVHPKYPALEGLQLLEVGCGQGNGLKWLKKAHPEIKSLLGIDRCALKGTCTVPGDAHHLPCGDQQFDIEYTHMRTQMG</sequence>
<protein>
    <recommendedName>
        <fullName evidence="3">Methyltransferase domain-containing protein</fullName>
    </recommendedName>
</protein>
<reference evidence="1 2" key="1">
    <citation type="submission" date="2014-03" db="EMBL/GenBank/DDBJ databases">
        <title>Draft genome of the hookworm Oesophagostomum dentatum.</title>
        <authorList>
            <person name="Mitreva M."/>
        </authorList>
    </citation>
    <scope>NUCLEOTIDE SEQUENCE [LARGE SCALE GENOMIC DNA]</scope>
    <source>
        <strain evidence="1 2">OD-Hann</strain>
    </source>
</reference>
<dbReference type="Gene3D" id="3.40.50.150">
    <property type="entry name" value="Vaccinia Virus protein VP39"/>
    <property type="match status" value="1"/>
</dbReference>
<evidence type="ECO:0008006" key="3">
    <source>
        <dbReference type="Google" id="ProtNLM"/>
    </source>
</evidence>
<dbReference type="SUPFAM" id="SSF53335">
    <property type="entry name" value="S-adenosyl-L-methionine-dependent methyltransferases"/>
    <property type="match status" value="1"/>
</dbReference>
<dbReference type="EMBL" id="KN549236">
    <property type="protein sequence ID" value="KHJ99204.1"/>
    <property type="molecule type" value="Genomic_DNA"/>
</dbReference>
<dbReference type="OrthoDB" id="506498at2759"/>
<name>A0A0B1TPP3_OESDE</name>
<dbReference type="Proteomes" id="UP000053660">
    <property type="component" value="Unassembled WGS sequence"/>
</dbReference>
<dbReference type="AlphaFoldDB" id="A0A0B1TPP3"/>
<dbReference type="InterPro" id="IPR029063">
    <property type="entry name" value="SAM-dependent_MTases_sf"/>
</dbReference>
<organism evidence="1 2">
    <name type="scientific">Oesophagostomum dentatum</name>
    <name type="common">Nodular worm</name>
    <dbReference type="NCBI Taxonomy" id="61180"/>
    <lineage>
        <taxon>Eukaryota</taxon>
        <taxon>Metazoa</taxon>
        <taxon>Ecdysozoa</taxon>
        <taxon>Nematoda</taxon>
        <taxon>Chromadorea</taxon>
        <taxon>Rhabditida</taxon>
        <taxon>Rhabditina</taxon>
        <taxon>Rhabditomorpha</taxon>
        <taxon>Strongyloidea</taxon>
        <taxon>Strongylidae</taxon>
        <taxon>Oesophagostomum</taxon>
    </lineage>
</organism>
<gene>
    <name evidence="1" type="ORF">OESDEN_00812</name>
</gene>
<evidence type="ECO:0000313" key="2">
    <source>
        <dbReference type="Proteomes" id="UP000053660"/>
    </source>
</evidence>
<proteinExistence type="predicted"/>
<accession>A0A0B1TPP3</accession>
<keyword evidence="2" id="KW-1185">Reference proteome</keyword>